<reference evidence="3" key="1">
    <citation type="submission" date="2016-06" db="UniProtKB">
        <authorList>
            <consortium name="WormBaseParasite"/>
        </authorList>
    </citation>
    <scope>IDENTIFICATION</scope>
</reference>
<gene>
    <name evidence="1" type="ORF">ECPE_LOCUS10942</name>
</gene>
<dbReference type="WBParaSite" id="ECPE_0001097601-mRNA-1">
    <property type="protein sequence ID" value="ECPE_0001097601-mRNA-1"/>
    <property type="gene ID" value="ECPE_0001097601"/>
</dbReference>
<sequence length="148" mass="16257">MANLERVKRYATSLVAELRGISYEGRLYATELYPGYFPLEFTPVGGDREAERGAFQTPYRRAIGETMTACKSLIGLSSVPAVKGLTRGASPPPSQLEDADDGDDDNEDEILLLILISAELGADVVSVPSKELWTLDWLWPYSVLCNLT</sequence>
<keyword evidence="2" id="KW-1185">Reference proteome</keyword>
<dbReference type="OrthoDB" id="6138683at2759"/>
<reference evidence="1 2" key="2">
    <citation type="submission" date="2018-11" db="EMBL/GenBank/DDBJ databases">
        <authorList>
            <consortium name="Pathogen Informatics"/>
        </authorList>
    </citation>
    <scope>NUCLEOTIDE SEQUENCE [LARGE SCALE GENOMIC DNA]</scope>
    <source>
        <strain evidence="1 2">Egypt</strain>
    </source>
</reference>
<organism evidence="3">
    <name type="scientific">Echinostoma caproni</name>
    <dbReference type="NCBI Taxonomy" id="27848"/>
    <lineage>
        <taxon>Eukaryota</taxon>
        <taxon>Metazoa</taxon>
        <taxon>Spiralia</taxon>
        <taxon>Lophotrochozoa</taxon>
        <taxon>Platyhelminthes</taxon>
        <taxon>Trematoda</taxon>
        <taxon>Digenea</taxon>
        <taxon>Plagiorchiida</taxon>
        <taxon>Echinostomata</taxon>
        <taxon>Echinostomatoidea</taxon>
        <taxon>Echinostomatidae</taxon>
        <taxon>Echinostoma</taxon>
    </lineage>
</organism>
<dbReference type="AlphaFoldDB" id="A0A183AVF7"/>
<protein>
    <submittedName>
        <fullName evidence="3">HORMA domain-containing protein</fullName>
    </submittedName>
</protein>
<dbReference type="EMBL" id="UZAN01049951">
    <property type="protein sequence ID" value="VDP87852.1"/>
    <property type="molecule type" value="Genomic_DNA"/>
</dbReference>
<evidence type="ECO:0000313" key="1">
    <source>
        <dbReference type="EMBL" id="VDP87852.1"/>
    </source>
</evidence>
<accession>A0A183AVF7</accession>
<dbReference type="Proteomes" id="UP000272942">
    <property type="component" value="Unassembled WGS sequence"/>
</dbReference>
<evidence type="ECO:0000313" key="3">
    <source>
        <dbReference type="WBParaSite" id="ECPE_0001097601-mRNA-1"/>
    </source>
</evidence>
<name>A0A183AVF7_9TREM</name>
<evidence type="ECO:0000313" key="2">
    <source>
        <dbReference type="Proteomes" id="UP000272942"/>
    </source>
</evidence>
<proteinExistence type="predicted"/>